<evidence type="ECO:0000313" key="1">
    <source>
        <dbReference type="EMBL" id="KAI9507315.1"/>
    </source>
</evidence>
<protein>
    <submittedName>
        <fullName evidence="1">Uncharacterized protein</fullName>
    </submittedName>
</protein>
<comment type="caution">
    <text evidence="1">The sequence shown here is derived from an EMBL/GenBank/DDBJ whole genome shotgun (WGS) entry which is preliminary data.</text>
</comment>
<organism evidence="1 2">
    <name type="scientific">Russula earlei</name>
    <dbReference type="NCBI Taxonomy" id="71964"/>
    <lineage>
        <taxon>Eukaryota</taxon>
        <taxon>Fungi</taxon>
        <taxon>Dikarya</taxon>
        <taxon>Basidiomycota</taxon>
        <taxon>Agaricomycotina</taxon>
        <taxon>Agaricomycetes</taxon>
        <taxon>Russulales</taxon>
        <taxon>Russulaceae</taxon>
        <taxon>Russula</taxon>
    </lineage>
</organism>
<keyword evidence="2" id="KW-1185">Reference proteome</keyword>
<evidence type="ECO:0000313" key="2">
    <source>
        <dbReference type="Proteomes" id="UP001207468"/>
    </source>
</evidence>
<accession>A0ACC0U7K2</accession>
<reference evidence="1" key="1">
    <citation type="submission" date="2021-03" db="EMBL/GenBank/DDBJ databases">
        <title>Evolutionary priming and transition to the ectomycorrhizal habit in an iconic lineage of mushroom-forming fungi: is preadaptation a requirement?</title>
        <authorList>
            <consortium name="DOE Joint Genome Institute"/>
            <person name="Looney B.P."/>
            <person name="Miyauchi S."/>
            <person name="Morin E."/>
            <person name="Drula E."/>
            <person name="Courty P.E."/>
            <person name="Chicoki N."/>
            <person name="Fauchery L."/>
            <person name="Kohler A."/>
            <person name="Kuo A."/>
            <person name="LaButti K."/>
            <person name="Pangilinan J."/>
            <person name="Lipzen A."/>
            <person name="Riley R."/>
            <person name="Andreopoulos W."/>
            <person name="He G."/>
            <person name="Johnson J."/>
            <person name="Barry K.W."/>
            <person name="Grigoriev I.V."/>
            <person name="Nagy L."/>
            <person name="Hibbett D."/>
            <person name="Henrissat B."/>
            <person name="Matheny P.B."/>
            <person name="Labbe J."/>
            <person name="Martin A.F."/>
        </authorList>
    </citation>
    <scope>NUCLEOTIDE SEQUENCE</scope>
    <source>
        <strain evidence="1">BPL698</strain>
    </source>
</reference>
<name>A0ACC0U7K2_9AGAM</name>
<dbReference type="Proteomes" id="UP001207468">
    <property type="component" value="Unassembled WGS sequence"/>
</dbReference>
<feature type="non-terminal residue" evidence="1">
    <location>
        <position position="1"/>
    </location>
</feature>
<dbReference type="EMBL" id="JAGFNK010000131">
    <property type="protein sequence ID" value="KAI9507315.1"/>
    <property type="molecule type" value="Genomic_DNA"/>
</dbReference>
<gene>
    <name evidence="1" type="ORF">F5148DRAFT_1206326</name>
</gene>
<sequence>LYDLHAILGAGYQKTFAASILFTTTSTRSTTCSLLIPLKITMRISLLLSIFGLAVGVAPSSALPSSRARASKTTSRRNPYKKRPTSSSALPPNPPMCAHCSSSTTSLNCLLFCNLPPIKQREDQPVLQDDIGYAMQSNEQLEMLSFLNDPETQKKTAKQTQERRHAGEASH</sequence>
<proteinExistence type="predicted"/>